<evidence type="ECO:0000313" key="2">
    <source>
        <dbReference type="Proteomes" id="UP000828941"/>
    </source>
</evidence>
<proteinExistence type="predicted"/>
<dbReference type="EMBL" id="CM039430">
    <property type="protein sequence ID" value="KAI4343639.1"/>
    <property type="molecule type" value="Genomic_DNA"/>
</dbReference>
<protein>
    <submittedName>
        <fullName evidence="1">Uncharacterized protein</fullName>
    </submittedName>
</protein>
<gene>
    <name evidence="1" type="ORF">L6164_010967</name>
</gene>
<comment type="caution">
    <text evidence="1">The sequence shown here is derived from an EMBL/GenBank/DDBJ whole genome shotgun (WGS) entry which is preliminary data.</text>
</comment>
<accession>A0ACB9P6S0</accession>
<keyword evidence="2" id="KW-1185">Reference proteome</keyword>
<dbReference type="Proteomes" id="UP000828941">
    <property type="component" value="Chromosome 5"/>
</dbReference>
<sequence length="280" mass="30714">MSKMDRIMLRFRPIAPKPAAGTATSGGYSSESSDSLSRGGRAKRKYVKDNNRVNGNKRCNKRRKSSPEQKETVVTLPLIPEGPDRKDSPVNDLTLSAAKEARNNLNAPMRLSFESYAPPAPYWYGSAKDQPMVTGSPAMMVTVSIVTIECVTETWVDGDGLGSTDEERRLNLAVDTCPGFISDGYGKVTWTNGPYKTMVGHNGEESEKIGVCLVTKDPKVGMTVKALVRCPSFTCRVRVQYTRGKEKSSLTVPCDVWRMDSGGFAWRLDVKAALSLSFGR</sequence>
<organism evidence="1 2">
    <name type="scientific">Bauhinia variegata</name>
    <name type="common">Purple orchid tree</name>
    <name type="synonym">Phanera variegata</name>
    <dbReference type="NCBI Taxonomy" id="167791"/>
    <lineage>
        <taxon>Eukaryota</taxon>
        <taxon>Viridiplantae</taxon>
        <taxon>Streptophyta</taxon>
        <taxon>Embryophyta</taxon>
        <taxon>Tracheophyta</taxon>
        <taxon>Spermatophyta</taxon>
        <taxon>Magnoliopsida</taxon>
        <taxon>eudicotyledons</taxon>
        <taxon>Gunneridae</taxon>
        <taxon>Pentapetalae</taxon>
        <taxon>rosids</taxon>
        <taxon>fabids</taxon>
        <taxon>Fabales</taxon>
        <taxon>Fabaceae</taxon>
        <taxon>Cercidoideae</taxon>
        <taxon>Cercideae</taxon>
        <taxon>Bauhiniinae</taxon>
        <taxon>Bauhinia</taxon>
    </lineage>
</organism>
<evidence type="ECO:0000313" key="1">
    <source>
        <dbReference type="EMBL" id="KAI4343639.1"/>
    </source>
</evidence>
<reference evidence="1 2" key="1">
    <citation type="journal article" date="2022" name="DNA Res.">
        <title>Chromosomal-level genome assembly of the orchid tree Bauhinia variegata (Leguminosae; Cercidoideae) supports the allotetraploid origin hypothesis of Bauhinia.</title>
        <authorList>
            <person name="Zhong Y."/>
            <person name="Chen Y."/>
            <person name="Zheng D."/>
            <person name="Pang J."/>
            <person name="Liu Y."/>
            <person name="Luo S."/>
            <person name="Meng S."/>
            <person name="Qian L."/>
            <person name="Wei D."/>
            <person name="Dai S."/>
            <person name="Zhou R."/>
        </authorList>
    </citation>
    <scope>NUCLEOTIDE SEQUENCE [LARGE SCALE GENOMIC DNA]</scope>
    <source>
        <strain evidence="1">BV-YZ2020</strain>
    </source>
</reference>
<name>A0ACB9P6S0_BAUVA</name>